<evidence type="ECO:0000313" key="2">
    <source>
        <dbReference type="WBParaSite" id="RSKR_0000753050.1"/>
    </source>
</evidence>
<evidence type="ECO:0000313" key="1">
    <source>
        <dbReference type="Proteomes" id="UP000095286"/>
    </source>
</evidence>
<reference evidence="2" key="1">
    <citation type="submission" date="2016-11" db="UniProtKB">
        <authorList>
            <consortium name="WormBaseParasite"/>
        </authorList>
    </citation>
    <scope>IDENTIFICATION</scope>
    <source>
        <strain evidence="2">KR3021</strain>
    </source>
</reference>
<proteinExistence type="predicted"/>
<name>A0AC35U4I8_9BILA</name>
<dbReference type="Proteomes" id="UP000095286">
    <property type="component" value="Unplaced"/>
</dbReference>
<dbReference type="WBParaSite" id="RSKR_0000753050.1">
    <property type="protein sequence ID" value="RSKR_0000753050.1"/>
    <property type="gene ID" value="RSKR_0000753050"/>
</dbReference>
<organism evidence="1 2">
    <name type="scientific">Rhabditophanes sp. KR3021</name>
    <dbReference type="NCBI Taxonomy" id="114890"/>
    <lineage>
        <taxon>Eukaryota</taxon>
        <taxon>Metazoa</taxon>
        <taxon>Ecdysozoa</taxon>
        <taxon>Nematoda</taxon>
        <taxon>Chromadorea</taxon>
        <taxon>Rhabditida</taxon>
        <taxon>Tylenchina</taxon>
        <taxon>Panagrolaimomorpha</taxon>
        <taxon>Strongyloidoidea</taxon>
        <taxon>Alloionematidae</taxon>
        <taxon>Rhabditophanes</taxon>
    </lineage>
</organism>
<accession>A0AC35U4I8</accession>
<protein>
    <submittedName>
        <fullName evidence="2">G_PROTEIN_RECEP_F1_2 domain-containing protein</fullName>
    </submittedName>
</protein>
<sequence length="227" mass="24967">MLLVHLVSSKLAIEYVGVVARLVADCINSVCMIVSGFLIIFNYGCTAFTVILSMCVIQSCFHLNNAVYIFFIITYPIKIMEYSVSKKYLIMSLFTMMSLVILTPILITENLDSCNITGSSKVLSLASGIVSIIGLAILGASVCLASNARTKKELAHETKTILVTIVLPSIGIIIGAWYPDIGNDARYLIFSLCIALSSICNFGACVFYIFNEDVQKAIKRIFRRNDM</sequence>